<dbReference type="InterPro" id="IPR036576">
    <property type="entry name" value="WRKY_dom_sf"/>
</dbReference>
<feature type="compositionally biased region" description="Basic residues" evidence="10">
    <location>
        <begin position="262"/>
        <end position="273"/>
    </location>
</feature>
<feature type="compositionally biased region" description="Basic and acidic residues" evidence="10">
    <location>
        <begin position="286"/>
        <end position="305"/>
    </location>
</feature>
<keyword evidence="2" id="KW-0479">Metal-binding</keyword>
<keyword evidence="3" id="KW-0677">Repeat</keyword>
<feature type="region of interest" description="Disordered" evidence="10">
    <location>
        <begin position="466"/>
        <end position="493"/>
    </location>
</feature>
<dbReference type="SMART" id="SM00774">
    <property type="entry name" value="WRKY"/>
    <property type="match status" value="2"/>
</dbReference>
<evidence type="ECO:0000256" key="9">
    <source>
        <dbReference type="ARBA" id="ARBA00061157"/>
    </source>
</evidence>
<evidence type="ECO:0000256" key="6">
    <source>
        <dbReference type="ARBA" id="ARBA00023125"/>
    </source>
</evidence>
<name>A0A8I6XCB0_HORVV</name>
<reference evidence="12" key="3">
    <citation type="submission" date="2022-01" db="UniProtKB">
        <authorList>
            <consortium name="EnsemblPlants"/>
        </authorList>
    </citation>
    <scope>IDENTIFICATION</scope>
    <source>
        <strain evidence="12">subsp. vulgare</strain>
    </source>
</reference>
<dbReference type="RefSeq" id="XP_044981554.1">
    <property type="nucleotide sequence ID" value="XM_045125619.1"/>
</dbReference>
<dbReference type="KEGG" id="hvg:123448657"/>
<evidence type="ECO:0000256" key="7">
    <source>
        <dbReference type="ARBA" id="ARBA00023163"/>
    </source>
</evidence>
<feature type="region of interest" description="Disordered" evidence="10">
    <location>
        <begin position="258"/>
        <end position="359"/>
    </location>
</feature>
<keyword evidence="7" id="KW-0804">Transcription</keyword>
<dbReference type="GO" id="GO:0006355">
    <property type="term" value="P:regulation of DNA-templated transcription"/>
    <property type="evidence" value="ECO:0000318"/>
    <property type="project" value="GO_Central"/>
</dbReference>
<dbReference type="GO" id="GO:0003700">
    <property type="term" value="F:DNA-binding transcription factor activity"/>
    <property type="evidence" value="ECO:0000318"/>
    <property type="project" value="GO_Central"/>
</dbReference>
<keyword evidence="8" id="KW-0539">Nucleus</keyword>
<dbReference type="SMR" id="A0A8I6XCB0"/>
<dbReference type="Pfam" id="PF03106">
    <property type="entry name" value="WRKY"/>
    <property type="match status" value="2"/>
</dbReference>
<dbReference type="InterPro" id="IPR044810">
    <property type="entry name" value="WRKY_plant"/>
</dbReference>
<dbReference type="FunFam" id="2.20.25.80:FF:000006">
    <property type="entry name" value="WRKY transcription factor"/>
    <property type="match status" value="1"/>
</dbReference>
<evidence type="ECO:0000256" key="5">
    <source>
        <dbReference type="ARBA" id="ARBA00023015"/>
    </source>
</evidence>
<accession>A0A8I6XCB0</accession>
<dbReference type="Proteomes" id="UP000011116">
    <property type="component" value="Chromosome 4H"/>
</dbReference>
<keyword evidence="4" id="KW-0862">Zinc</keyword>
<dbReference type="PANTHER" id="PTHR31221">
    <property type="entry name" value="WRKY TRANSCRIPTION FACTOR PROTEIN 1-RELATED"/>
    <property type="match status" value="1"/>
</dbReference>
<dbReference type="EnsemblPlants" id="HORVU.MOREX.r3.4HG0376920.1">
    <property type="protein sequence ID" value="HORVU.MOREX.r3.4HG0376920.1"/>
    <property type="gene ID" value="HORVU.MOREX.r3.4HG0376920"/>
</dbReference>
<dbReference type="Gramene" id="HORVU.MOREX.r3.4HG0376920.1">
    <property type="protein sequence ID" value="HORVU.MOREX.r3.4HG0376920.1"/>
    <property type="gene ID" value="HORVU.MOREX.r3.4HG0376920"/>
</dbReference>
<dbReference type="FunFam" id="2.20.25.80:FF:000003">
    <property type="entry name" value="WRKY transcription factor 57"/>
    <property type="match status" value="1"/>
</dbReference>
<dbReference type="SUPFAM" id="SSF118290">
    <property type="entry name" value="WRKY DNA-binding domain"/>
    <property type="match status" value="2"/>
</dbReference>
<dbReference type="GO" id="GO:0005634">
    <property type="term" value="C:nucleus"/>
    <property type="evidence" value="ECO:0000318"/>
    <property type="project" value="GO_Central"/>
</dbReference>
<evidence type="ECO:0000259" key="11">
    <source>
        <dbReference type="PROSITE" id="PS50811"/>
    </source>
</evidence>
<sequence>MAAQEASAGGGEDARRALATPALSLPPRSAVESFFASGATAASFAETSPGPFTLTAALFQDMPSSAFHGSFTQLLVGAMGSPAAPPAGGPSPPSPFAVPPGLCPTAVLGFPSLFSPTGNFEMSHQQALAQVTAQAFHSQYTVDSQADYSLPFSSEATSALTSQFINSSANVTSMKETATPPLRTVHDYLKTYEVSQGFQTSALTVDKPVDDGYNWRKYGQKAVKGGEYPRSYYKCTQASCPVKKRVEHSAYGQITQIIYRGQHNHQRPPKRRSKDGGNLLNEDDFPENRDALTRSERGSQDHSGKVEVSNDGIAGPSMSKRRDGGDQSSGSSDREEEDNDEAGDDNGDAGIVNANKRQVPAPAQRIIVQTTSEIDLLDDGYRWRKYGQKVVKGNPHPRSYYKCTYQGCDVKKHIERCSQDPTSVITTYEGKHSHDVPVARSSVAAAASANASSSISLLHRGQKAASSGQRVLPRAALHTSDSSLQLKEENEIT</sequence>
<dbReference type="PROSITE" id="PS50811">
    <property type="entry name" value="WRKY"/>
    <property type="match status" value="2"/>
</dbReference>
<reference evidence="12" key="2">
    <citation type="submission" date="2020-10" db="EMBL/GenBank/DDBJ databases">
        <authorList>
            <person name="Scholz U."/>
            <person name="Mascher M."/>
            <person name="Fiebig A."/>
        </authorList>
    </citation>
    <scope>NUCLEOTIDE SEQUENCE [LARGE SCALE GENOMIC DNA]</scope>
    <source>
        <strain evidence="12">cv. Morex</strain>
    </source>
</reference>
<feature type="compositionally biased region" description="Acidic residues" evidence="10">
    <location>
        <begin position="334"/>
        <end position="347"/>
    </location>
</feature>
<keyword evidence="5" id="KW-0805">Transcription regulation</keyword>
<dbReference type="AlphaFoldDB" id="A0A8I6XCB0"/>
<evidence type="ECO:0000256" key="1">
    <source>
        <dbReference type="ARBA" id="ARBA00004123"/>
    </source>
</evidence>
<evidence type="ECO:0000256" key="8">
    <source>
        <dbReference type="ARBA" id="ARBA00023242"/>
    </source>
</evidence>
<evidence type="ECO:0000313" key="13">
    <source>
        <dbReference type="Proteomes" id="UP000011116"/>
    </source>
</evidence>
<dbReference type="GO" id="GO:0046872">
    <property type="term" value="F:metal ion binding"/>
    <property type="evidence" value="ECO:0007669"/>
    <property type="project" value="UniProtKB-KW"/>
</dbReference>
<comment type="subcellular location">
    <subcellularLocation>
        <location evidence="1">Nucleus</location>
    </subcellularLocation>
</comment>
<feature type="domain" description="WRKY" evidence="11">
    <location>
        <begin position="372"/>
        <end position="437"/>
    </location>
</feature>
<proteinExistence type="inferred from homology"/>
<dbReference type="Gene3D" id="2.20.25.80">
    <property type="entry name" value="WRKY domain"/>
    <property type="match status" value="2"/>
</dbReference>
<dbReference type="GeneID" id="123448657"/>
<dbReference type="InterPro" id="IPR003657">
    <property type="entry name" value="WRKY_dom"/>
</dbReference>
<dbReference type="PANTHER" id="PTHR31221:SF86">
    <property type="entry name" value="WRKY DNA-BINDING DOMAIN SUPERFAMILY PROTEIN-RELATED"/>
    <property type="match status" value="1"/>
</dbReference>
<keyword evidence="6" id="KW-0238">DNA-binding</keyword>
<evidence type="ECO:0000256" key="4">
    <source>
        <dbReference type="ARBA" id="ARBA00022833"/>
    </source>
</evidence>
<evidence type="ECO:0000256" key="3">
    <source>
        <dbReference type="ARBA" id="ARBA00022737"/>
    </source>
</evidence>
<evidence type="ECO:0000313" key="12">
    <source>
        <dbReference type="EnsemblPlants" id="HORVU.MOREX.r3.4HG0376920.1"/>
    </source>
</evidence>
<evidence type="ECO:0000256" key="10">
    <source>
        <dbReference type="SAM" id="MobiDB-lite"/>
    </source>
</evidence>
<comment type="similarity">
    <text evidence="9">Belongs to the WRKY group I family.</text>
</comment>
<keyword evidence="13" id="KW-1185">Reference proteome</keyword>
<evidence type="ECO:0000256" key="2">
    <source>
        <dbReference type="ARBA" id="ARBA00022723"/>
    </source>
</evidence>
<organism evidence="12 13">
    <name type="scientific">Hordeum vulgare subsp. vulgare</name>
    <name type="common">Domesticated barley</name>
    <dbReference type="NCBI Taxonomy" id="112509"/>
    <lineage>
        <taxon>Eukaryota</taxon>
        <taxon>Viridiplantae</taxon>
        <taxon>Streptophyta</taxon>
        <taxon>Embryophyta</taxon>
        <taxon>Tracheophyta</taxon>
        <taxon>Spermatophyta</taxon>
        <taxon>Magnoliopsida</taxon>
        <taxon>Liliopsida</taxon>
        <taxon>Poales</taxon>
        <taxon>Poaceae</taxon>
        <taxon>BOP clade</taxon>
        <taxon>Pooideae</taxon>
        <taxon>Triticodae</taxon>
        <taxon>Triticeae</taxon>
        <taxon>Hordeinae</taxon>
        <taxon>Hordeum</taxon>
    </lineage>
</organism>
<feature type="domain" description="WRKY" evidence="11">
    <location>
        <begin position="204"/>
        <end position="268"/>
    </location>
</feature>
<gene>
    <name evidence="12" type="primary">LOC123448657</name>
</gene>
<dbReference type="GO" id="GO:0000976">
    <property type="term" value="F:transcription cis-regulatory region binding"/>
    <property type="evidence" value="ECO:0000318"/>
    <property type="project" value="GO_Central"/>
</dbReference>
<dbReference type="OrthoDB" id="2021103at2759"/>
<reference evidence="13" key="1">
    <citation type="journal article" date="2012" name="Nature">
        <title>A physical, genetic and functional sequence assembly of the barley genome.</title>
        <authorList>
            <consortium name="The International Barley Genome Sequencing Consortium"/>
            <person name="Mayer K.F."/>
            <person name="Waugh R."/>
            <person name="Brown J.W."/>
            <person name="Schulman A."/>
            <person name="Langridge P."/>
            <person name="Platzer M."/>
            <person name="Fincher G.B."/>
            <person name="Muehlbauer G.J."/>
            <person name="Sato K."/>
            <person name="Close T.J."/>
            <person name="Wise R.P."/>
            <person name="Stein N."/>
        </authorList>
    </citation>
    <scope>NUCLEOTIDE SEQUENCE [LARGE SCALE GENOMIC DNA]</scope>
    <source>
        <strain evidence="13">cv. Morex</strain>
    </source>
</reference>
<protein>
    <recommendedName>
        <fullName evidence="11">WRKY domain-containing protein</fullName>
    </recommendedName>
</protein>
<feature type="region of interest" description="Disordered" evidence="10">
    <location>
        <begin position="1"/>
        <end position="21"/>
    </location>
</feature>